<feature type="active site" description="Charge relay system" evidence="5">
    <location>
        <position position="430"/>
    </location>
</feature>
<keyword evidence="10" id="KW-1185">Reference proteome</keyword>
<dbReference type="Gene3D" id="3.40.50.200">
    <property type="entry name" value="Peptidase S8/S53 domain"/>
    <property type="match status" value="1"/>
</dbReference>
<dbReference type="GO" id="GO:0004252">
    <property type="term" value="F:serine-type endopeptidase activity"/>
    <property type="evidence" value="ECO:0007669"/>
    <property type="project" value="UniProtKB-UniRule"/>
</dbReference>
<keyword evidence="2 5" id="KW-0645">Protease</keyword>
<dbReference type="Proteomes" id="UP001140560">
    <property type="component" value="Unassembled WGS sequence"/>
</dbReference>
<dbReference type="PROSITE" id="PS51892">
    <property type="entry name" value="SUBTILASE"/>
    <property type="match status" value="1"/>
</dbReference>
<comment type="similarity">
    <text evidence="1 5">Belongs to the peptidase S8 family.</text>
</comment>
<comment type="caution">
    <text evidence="9">The sequence shown here is derived from an EMBL/GenBank/DDBJ whole genome shotgun (WGS) entry which is preliminary data.</text>
</comment>
<keyword evidence="3 5" id="KW-0378">Hydrolase</keyword>
<dbReference type="InterPro" id="IPR000209">
    <property type="entry name" value="Peptidase_S8/S53_dom"/>
</dbReference>
<evidence type="ECO:0000313" key="10">
    <source>
        <dbReference type="Proteomes" id="UP001140560"/>
    </source>
</evidence>
<dbReference type="PROSITE" id="PS00138">
    <property type="entry name" value="SUBTILASE_SER"/>
    <property type="match status" value="1"/>
</dbReference>
<dbReference type="PANTHER" id="PTHR43806:SF11">
    <property type="entry name" value="CEREVISIN-RELATED"/>
    <property type="match status" value="1"/>
</dbReference>
<dbReference type="PANTHER" id="PTHR43806">
    <property type="entry name" value="PEPTIDASE S8"/>
    <property type="match status" value="1"/>
</dbReference>
<feature type="domain" description="DUF7580" evidence="8">
    <location>
        <begin position="4"/>
        <end position="112"/>
    </location>
</feature>
<gene>
    <name evidence="9" type="ORF">N0V83_001670</name>
</gene>
<sequence length="507" mass="57506">MQIHTHPAILALGIIFLEIITGTRFKRTREDTPWEQCNKDNSQALQLLNQLEKKDRHNREKRISSGMNRAIRACLKLEPPPNFPSNRLSEEGPIRHYILQCIVRPLAIELQEGYKVQLDALHKALIPGHEGDDPDGLDDVKSFSRRSTASIKENDHNDRKDISHSSVKTQVKFKTDIATSSTERREACSYRNREELVDEHKVKAATTWFEWHDDASSRITEIRDSTKSNARRVKIAILDSGIELSQDTKDMYDFEPKIQYRSWVDEDETWKDEVGHGTHLAILLRKIAPNAMIHVERVFKKKPTTSSTNKIADAIRAAVEAGVDIIVMSFGFGEEHKDLYDAIQEAAYKNVLVFAAASNDGKNRPDGVAWPAKDNNVICVHSGDGNGARSTFTPSPSDNMRIMVLGECVKSACPPHLKCAADHKLMSGTSCAAPIAAGIAALILDYARGFLDEHEWNRLRRTTAMLRMFKRMKDEHSTDGYWWIKHWQWFDSSRTVGWIQGEIRGVL</sequence>
<protein>
    <recommendedName>
        <fullName evidence="11">Peptidase S8/S53 domain-containing protein</fullName>
    </recommendedName>
</protein>
<dbReference type="PRINTS" id="PR00723">
    <property type="entry name" value="SUBTILISIN"/>
</dbReference>
<dbReference type="AlphaFoldDB" id="A0A9W9CQL9"/>
<dbReference type="InterPro" id="IPR036852">
    <property type="entry name" value="Peptidase_S8/S53_dom_sf"/>
</dbReference>
<evidence type="ECO:0000256" key="5">
    <source>
        <dbReference type="PROSITE-ProRule" id="PRU01240"/>
    </source>
</evidence>
<evidence type="ECO:0000259" key="7">
    <source>
        <dbReference type="Pfam" id="PF00082"/>
    </source>
</evidence>
<feature type="signal peptide" evidence="6">
    <location>
        <begin position="1"/>
        <end position="25"/>
    </location>
</feature>
<dbReference type="InterPro" id="IPR015500">
    <property type="entry name" value="Peptidase_S8_subtilisin-rel"/>
</dbReference>
<feature type="domain" description="Peptidase S8/S53" evidence="7">
    <location>
        <begin position="232"/>
        <end position="464"/>
    </location>
</feature>
<dbReference type="OrthoDB" id="206201at2759"/>
<proteinExistence type="inferred from homology"/>
<dbReference type="Pfam" id="PF00082">
    <property type="entry name" value="Peptidase_S8"/>
    <property type="match status" value="1"/>
</dbReference>
<name>A0A9W9CQL9_9PLEO</name>
<organism evidence="9 10">
    <name type="scientific">Neocucurbitaria cava</name>
    <dbReference type="NCBI Taxonomy" id="798079"/>
    <lineage>
        <taxon>Eukaryota</taxon>
        <taxon>Fungi</taxon>
        <taxon>Dikarya</taxon>
        <taxon>Ascomycota</taxon>
        <taxon>Pezizomycotina</taxon>
        <taxon>Dothideomycetes</taxon>
        <taxon>Pleosporomycetidae</taxon>
        <taxon>Pleosporales</taxon>
        <taxon>Pleosporineae</taxon>
        <taxon>Cucurbitariaceae</taxon>
        <taxon>Neocucurbitaria</taxon>
    </lineage>
</organism>
<feature type="chain" id="PRO_5040946794" description="Peptidase S8/S53 domain-containing protein" evidence="6">
    <location>
        <begin position="26"/>
        <end position="507"/>
    </location>
</feature>
<dbReference type="InterPro" id="IPR056002">
    <property type="entry name" value="DUF7580"/>
</dbReference>
<evidence type="ECO:0000256" key="1">
    <source>
        <dbReference type="ARBA" id="ARBA00011073"/>
    </source>
</evidence>
<evidence type="ECO:0000313" key="9">
    <source>
        <dbReference type="EMBL" id="KAJ4376387.1"/>
    </source>
</evidence>
<dbReference type="InterPro" id="IPR023828">
    <property type="entry name" value="Peptidase_S8_Ser-AS"/>
</dbReference>
<evidence type="ECO:0000256" key="4">
    <source>
        <dbReference type="ARBA" id="ARBA00022825"/>
    </source>
</evidence>
<keyword evidence="4 5" id="KW-0720">Serine protease</keyword>
<evidence type="ECO:0000256" key="2">
    <source>
        <dbReference type="ARBA" id="ARBA00022670"/>
    </source>
</evidence>
<reference evidence="9" key="1">
    <citation type="submission" date="2022-10" db="EMBL/GenBank/DDBJ databases">
        <title>Tapping the CABI collections for fungal endophytes: first genome assemblies for Collariella, Neodidymelliopsis, Ascochyta clinopodiicola, Didymella pomorum, Didymosphaeria variabile, Neocosmospora piperis and Neocucurbitaria cava.</title>
        <authorList>
            <person name="Hill R."/>
        </authorList>
    </citation>
    <scope>NUCLEOTIDE SEQUENCE</scope>
    <source>
        <strain evidence="9">IMI 356814</strain>
    </source>
</reference>
<evidence type="ECO:0000256" key="6">
    <source>
        <dbReference type="SAM" id="SignalP"/>
    </source>
</evidence>
<dbReference type="InterPro" id="IPR050131">
    <property type="entry name" value="Peptidase_S8_subtilisin-like"/>
</dbReference>
<feature type="active site" description="Charge relay system" evidence="5">
    <location>
        <position position="239"/>
    </location>
</feature>
<feature type="active site" description="Charge relay system" evidence="5">
    <location>
        <position position="276"/>
    </location>
</feature>
<dbReference type="SUPFAM" id="SSF52743">
    <property type="entry name" value="Subtilisin-like"/>
    <property type="match status" value="1"/>
</dbReference>
<evidence type="ECO:0000259" key="8">
    <source>
        <dbReference type="Pfam" id="PF24476"/>
    </source>
</evidence>
<dbReference type="GO" id="GO:0006508">
    <property type="term" value="P:proteolysis"/>
    <property type="evidence" value="ECO:0007669"/>
    <property type="project" value="UniProtKB-KW"/>
</dbReference>
<evidence type="ECO:0008006" key="11">
    <source>
        <dbReference type="Google" id="ProtNLM"/>
    </source>
</evidence>
<keyword evidence="6" id="KW-0732">Signal</keyword>
<evidence type="ECO:0000256" key="3">
    <source>
        <dbReference type="ARBA" id="ARBA00022801"/>
    </source>
</evidence>
<dbReference type="Pfam" id="PF24476">
    <property type="entry name" value="DUF7580"/>
    <property type="match status" value="1"/>
</dbReference>
<accession>A0A9W9CQL9</accession>
<dbReference type="EMBL" id="JAPEUY010000002">
    <property type="protein sequence ID" value="KAJ4376387.1"/>
    <property type="molecule type" value="Genomic_DNA"/>
</dbReference>